<dbReference type="Proteomes" id="UP000299102">
    <property type="component" value="Unassembled WGS sequence"/>
</dbReference>
<dbReference type="GO" id="GO:0071897">
    <property type="term" value="P:DNA biosynthetic process"/>
    <property type="evidence" value="ECO:0007669"/>
    <property type="project" value="UniProtKB-ARBA"/>
</dbReference>
<dbReference type="OrthoDB" id="775972at2759"/>
<dbReference type="EMBL" id="BGZK01000531">
    <property type="protein sequence ID" value="GBP48827.1"/>
    <property type="molecule type" value="Genomic_DNA"/>
</dbReference>
<gene>
    <name evidence="2" type="primary">pol</name>
    <name evidence="2" type="ORF">EVAR_8435_1</name>
</gene>
<comment type="caution">
    <text evidence="2">The sequence shown here is derived from an EMBL/GenBank/DDBJ whole genome shotgun (WGS) entry which is preliminary data.</text>
</comment>
<proteinExistence type="predicted"/>
<dbReference type="Gene3D" id="3.10.10.10">
    <property type="entry name" value="HIV Type 1 Reverse Transcriptase, subunit A, domain 1"/>
    <property type="match status" value="1"/>
</dbReference>
<feature type="region of interest" description="Disordered" evidence="1">
    <location>
        <begin position="75"/>
        <end position="99"/>
    </location>
</feature>
<evidence type="ECO:0000313" key="3">
    <source>
        <dbReference type="Proteomes" id="UP000299102"/>
    </source>
</evidence>
<evidence type="ECO:0000256" key="1">
    <source>
        <dbReference type="SAM" id="MobiDB-lite"/>
    </source>
</evidence>
<accession>A0A4C1WFB8</accession>
<dbReference type="SUPFAM" id="SSF56672">
    <property type="entry name" value="DNA/RNA polymerases"/>
    <property type="match status" value="1"/>
</dbReference>
<evidence type="ECO:0000313" key="2">
    <source>
        <dbReference type="EMBL" id="GBP48827.1"/>
    </source>
</evidence>
<name>A0A4C1WFB8_EUMVA</name>
<organism evidence="2 3">
    <name type="scientific">Eumeta variegata</name>
    <name type="common">Bagworm moth</name>
    <name type="synonym">Eumeta japonica</name>
    <dbReference type="NCBI Taxonomy" id="151549"/>
    <lineage>
        <taxon>Eukaryota</taxon>
        <taxon>Metazoa</taxon>
        <taxon>Ecdysozoa</taxon>
        <taxon>Arthropoda</taxon>
        <taxon>Hexapoda</taxon>
        <taxon>Insecta</taxon>
        <taxon>Pterygota</taxon>
        <taxon>Neoptera</taxon>
        <taxon>Endopterygota</taxon>
        <taxon>Lepidoptera</taxon>
        <taxon>Glossata</taxon>
        <taxon>Ditrysia</taxon>
        <taxon>Tineoidea</taxon>
        <taxon>Psychidae</taxon>
        <taxon>Oiketicinae</taxon>
        <taxon>Eumeta</taxon>
    </lineage>
</organism>
<dbReference type="InterPro" id="IPR043502">
    <property type="entry name" value="DNA/RNA_pol_sf"/>
</dbReference>
<reference evidence="2 3" key="1">
    <citation type="journal article" date="2019" name="Commun. Biol.">
        <title>The bagworm genome reveals a unique fibroin gene that provides high tensile strength.</title>
        <authorList>
            <person name="Kono N."/>
            <person name="Nakamura H."/>
            <person name="Ohtoshi R."/>
            <person name="Tomita M."/>
            <person name="Numata K."/>
            <person name="Arakawa K."/>
        </authorList>
    </citation>
    <scope>NUCLEOTIDE SEQUENCE [LARGE SCALE GENOMIC DNA]</scope>
</reference>
<keyword evidence="3" id="KW-1185">Reference proteome</keyword>
<protein>
    <submittedName>
        <fullName evidence="2">Retrovirus-related Pol polyprotein from transposon opus</fullName>
    </submittedName>
</protein>
<dbReference type="AlphaFoldDB" id="A0A4C1WFB8"/>
<sequence>MPTIRIIDNTKQYHSLLGDFPGITRLTAMTLKNKMEAHHFIETEGQSIHCRTRPIPLHRYEKVRKEFQNMMEQGLCRPSKNPTSSPLHVVPKRTTVAYQ</sequence>